<sequence>MGVLPRSAPRAERPSTAQVDFGGVSPAFDAVARGVAQVGEQRLKRKTDEAERWADQQFQTWRTENDARVAASQASYDGAAPGLTAQELAQTDASFSPLVGGEGDLLRRDALQRRFDGYRAQVGNSLSQVEAAKRAEPLALQAKARDDAALSVHEVGFATDFAGRQKVREAGGLAAVTAAGRLEDYDAASKAAIEAAPEALRPRLQAKLAAKRADEFVLGQRVEEDAVGRLVGDQTAQGLDTLVNTLLSNPAAYGQAKGLVPQLAATIADPAQRQKFEASAHAAMSAGFVQGLINEGQLGTAKALLDGGKLDKDLDPTRKQAFIDQLEVAQRAGARRARIAAGGNGDEDDDDGGGWSGVNLPGGPSFENLKNGYASDPLKYAQKKGKAPVEAMDPNAGLIAGAGDGAWGRTLQQRRGVGMQLTKADGVQQRMLTNAEVTFYKDAFEREPAARFRVAQEARKAVGALGAQDLLREIGVNDELPVSVAIAQLAAGGASSFAEDARRGLGLKDQGAALTRAEKASLASELDPYRALYADRPEIFQALIQAAEAAYTTHKVAGTTARPEWYALRALGGFRVNDTTYGGGKVVRRQATVLPDWLNPDYLDDAMETLGSVWAAGDKGPRYGNREPMSARDIAKGVPVPVGGGWFQLRNGSGDPALRANGQPFMFKFDDNRRFLGKRLGGKAVRGAQ</sequence>
<evidence type="ECO:0000313" key="2">
    <source>
        <dbReference type="EMBL" id="MBI1684464.1"/>
    </source>
</evidence>
<evidence type="ECO:0000256" key="1">
    <source>
        <dbReference type="SAM" id="MobiDB-lite"/>
    </source>
</evidence>
<dbReference type="Proteomes" id="UP000639859">
    <property type="component" value="Unassembled WGS sequence"/>
</dbReference>
<keyword evidence="3" id="KW-1185">Reference proteome</keyword>
<dbReference type="EMBL" id="JADWOX010000007">
    <property type="protein sequence ID" value="MBI1684464.1"/>
    <property type="molecule type" value="Genomic_DNA"/>
</dbReference>
<feature type="region of interest" description="Disordered" evidence="1">
    <location>
        <begin position="1"/>
        <end position="23"/>
    </location>
</feature>
<dbReference type="RefSeq" id="WP_198576377.1">
    <property type="nucleotide sequence ID" value="NZ_JADWOX010000007.1"/>
</dbReference>
<evidence type="ECO:0000313" key="3">
    <source>
        <dbReference type="Proteomes" id="UP000639859"/>
    </source>
</evidence>
<comment type="caution">
    <text evidence="2">The sequence shown here is derived from an EMBL/GenBank/DDBJ whole genome shotgun (WGS) entry which is preliminary data.</text>
</comment>
<feature type="region of interest" description="Disordered" evidence="1">
    <location>
        <begin position="341"/>
        <end position="361"/>
    </location>
</feature>
<proteinExistence type="predicted"/>
<protein>
    <submittedName>
        <fullName evidence="2">Uncharacterized protein</fullName>
    </submittedName>
</protein>
<name>A0ABS0SYE7_9CAUL</name>
<gene>
    <name evidence="2" type="ORF">I4Q42_12370</name>
</gene>
<accession>A0ABS0SYE7</accession>
<organism evidence="2 3">
    <name type="scientific">Caulobacter hibisci</name>
    <dbReference type="NCBI Taxonomy" id="2035993"/>
    <lineage>
        <taxon>Bacteria</taxon>
        <taxon>Pseudomonadati</taxon>
        <taxon>Pseudomonadota</taxon>
        <taxon>Alphaproteobacteria</taxon>
        <taxon>Caulobacterales</taxon>
        <taxon>Caulobacteraceae</taxon>
        <taxon>Caulobacter</taxon>
    </lineage>
</organism>
<reference evidence="2 3" key="1">
    <citation type="submission" date="2020-11" db="EMBL/GenBank/DDBJ databases">
        <title>genome sequence of strain KACC 18849.</title>
        <authorList>
            <person name="Gao J."/>
            <person name="Zhang X."/>
        </authorList>
    </citation>
    <scope>NUCLEOTIDE SEQUENCE [LARGE SCALE GENOMIC DNA]</scope>
    <source>
        <strain evidence="2 3">KACC 18849</strain>
    </source>
</reference>